<dbReference type="EnsemblPlants" id="OMERI12G09890.1">
    <property type="protein sequence ID" value="OMERI12G09890.1"/>
    <property type="gene ID" value="OMERI12G09890"/>
</dbReference>
<evidence type="ECO:0008006" key="3">
    <source>
        <dbReference type="Google" id="ProtNLM"/>
    </source>
</evidence>
<dbReference type="SUPFAM" id="SSF81383">
    <property type="entry name" value="F-box domain"/>
    <property type="match status" value="1"/>
</dbReference>
<evidence type="ECO:0000313" key="1">
    <source>
        <dbReference type="EnsemblPlants" id="OMERI12G09890.1"/>
    </source>
</evidence>
<dbReference type="eggNOG" id="ENOG502R3DZ">
    <property type="taxonomic scope" value="Eukaryota"/>
</dbReference>
<accession>A0A0E0FCP0</accession>
<protein>
    <recommendedName>
        <fullName evidence="3">F-box domain-containing protein</fullName>
    </recommendedName>
</protein>
<dbReference type="PANTHER" id="PTHR34709">
    <property type="entry name" value="OS10G0396666 PROTEIN"/>
    <property type="match status" value="1"/>
</dbReference>
<proteinExistence type="predicted"/>
<dbReference type="STRING" id="40149.A0A0E0FCP0"/>
<dbReference type="PANTHER" id="PTHR34709:SF43">
    <property type="entry name" value="OS12G0527100 PROTEIN"/>
    <property type="match status" value="1"/>
</dbReference>
<dbReference type="AlphaFoldDB" id="A0A0E0FCP0"/>
<dbReference type="HOGENOM" id="CLU_017148_3_1_1"/>
<dbReference type="Proteomes" id="UP000008021">
    <property type="component" value="Chromosome 12"/>
</dbReference>
<dbReference type="Gene3D" id="1.20.1280.50">
    <property type="match status" value="1"/>
</dbReference>
<evidence type="ECO:0000313" key="2">
    <source>
        <dbReference type="Proteomes" id="UP000008021"/>
    </source>
</evidence>
<reference evidence="1" key="2">
    <citation type="submission" date="2018-05" db="EMBL/GenBank/DDBJ databases">
        <title>OmerRS3 (Oryza meridionalis Reference Sequence Version 3).</title>
        <authorList>
            <person name="Zhang J."/>
            <person name="Kudrna D."/>
            <person name="Lee S."/>
            <person name="Talag J."/>
            <person name="Welchert J."/>
            <person name="Wing R.A."/>
        </authorList>
    </citation>
    <scope>NUCLEOTIDE SEQUENCE [LARGE SCALE GENOMIC DNA]</scope>
    <source>
        <strain evidence="1">cv. OR44</strain>
    </source>
</reference>
<reference evidence="1" key="1">
    <citation type="submission" date="2015-04" db="UniProtKB">
        <authorList>
            <consortium name="EnsemblPlants"/>
        </authorList>
    </citation>
    <scope>IDENTIFICATION</scope>
</reference>
<dbReference type="InterPro" id="IPR036047">
    <property type="entry name" value="F-box-like_dom_sf"/>
</dbReference>
<dbReference type="SUPFAM" id="SSF52047">
    <property type="entry name" value="RNI-like"/>
    <property type="match status" value="1"/>
</dbReference>
<dbReference type="Gramene" id="OMERI12G09890.1">
    <property type="protein sequence ID" value="OMERI12G09890.1"/>
    <property type="gene ID" value="OMERI12G09890"/>
</dbReference>
<name>A0A0E0FCP0_9ORYZ</name>
<dbReference type="InterPro" id="IPR032675">
    <property type="entry name" value="LRR_dom_sf"/>
</dbReference>
<dbReference type="InterPro" id="IPR055312">
    <property type="entry name" value="FBL15-like"/>
</dbReference>
<organism evidence="1">
    <name type="scientific">Oryza meridionalis</name>
    <dbReference type="NCBI Taxonomy" id="40149"/>
    <lineage>
        <taxon>Eukaryota</taxon>
        <taxon>Viridiplantae</taxon>
        <taxon>Streptophyta</taxon>
        <taxon>Embryophyta</taxon>
        <taxon>Tracheophyta</taxon>
        <taxon>Spermatophyta</taxon>
        <taxon>Magnoliopsida</taxon>
        <taxon>Liliopsida</taxon>
        <taxon>Poales</taxon>
        <taxon>Poaceae</taxon>
        <taxon>BOP clade</taxon>
        <taxon>Oryzoideae</taxon>
        <taxon>Oryzeae</taxon>
        <taxon>Oryzinae</taxon>
        <taxon>Oryza</taxon>
    </lineage>
</organism>
<dbReference type="Gene3D" id="3.80.10.10">
    <property type="entry name" value="Ribonuclease Inhibitor"/>
    <property type="match status" value="1"/>
</dbReference>
<sequence length="669" mass="74227">MASSNNTHDVTPPAVDADIISELNDDVLLHILGFLPSARDVARATMPSKRWRRLWALVPVLRFAIGPGSFADEHGEVDREKFAVSRRDAARRLITAVDATLLARRAAGEGNDVDVMEIALVYSSVDKYYVCSYGMERRYYLHDHRHEADITLSRVDSWLHFVERHVKGSFTLELPLVAPVAAAVAAAEARRAAWLEANTASVTDEGEVIFVEHVAPPADVEEQEEEIDVEVVELPRSTRAEVMSLTLGYATVSVPATGAFRALTDFTLHHAVLDAGSGDDDLRLGHLLSSSCCPRLRRLSLRHVAGVATLRLDAAATLEELRLVHLPDLQWLDVDAPGLRLLRVGGCSRLPYSDSSAMAISAPRLEEFSCESLVDPERLEFNGAVAVRRIKNLEIMSFGDADDNAAAVWLLKNCYAVDHLKVKLEILLAQQDDDDIIKDVPQLPSVTSLTIEASSWFDGHAVGASIAKFIAKCNNIKYLRIDFSGWYNLYCSEPGCLCHQPEDWKDQMISLENLTVVDIRRFAPLDDRRSLGIGTLVLGNSVFISSMVARSLSGHGKDTMLDVPHLPTVTTLKIKARAWIGGHSISPTLARFLSKCERIEQLSIHIQDGCLVCSDPLCLCGQPEDWEDQMIPLEHLKNIEIRGFAPFKDDRKRLVRLLLKQTRTRTLTV</sequence>
<keyword evidence="2" id="KW-1185">Reference proteome</keyword>